<evidence type="ECO:0000313" key="4">
    <source>
        <dbReference type="Proteomes" id="UP000199679"/>
    </source>
</evidence>
<accession>A0A1H2BFL5</accession>
<evidence type="ECO:0008006" key="5">
    <source>
        <dbReference type="Google" id="ProtNLM"/>
    </source>
</evidence>
<feature type="chain" id="PRO_5009269874" description="Beta-barrel porin-2, OmpL-like. bbp2" evidence="2">
    <location>
        <begin position="24"/>
        <end position="479"/>
    </location>
</feature>
<protein>
    <recommendedName>
        <fullName evidence="5">Beta-barrel porin-2, OmpL-like. bbp2</fullName>
    </recommendedName>
</protein>
<reference evidence="3 4" key="1">
    <citation type="submission" date="2016-10" db="EMBL/GenBank/DDBJ databases">
        <authorList>
            <person name="de Groot N.N."/>
        </authorList>
    </citation>
    <scope>NUCLEOTIDE SEQUENCE [LARGE SCALE GENOMIC DNA]</scope>
    <source>
        <strain evidence="3 4">MP1X4</strain>
    </source>
</reference>
<dbReference type="RefSeq" id="WP_091377343.1">
    <property type="nucleotide sequence ID" value="NZ_LT629740.1"/>
</dbReference>
<dbReference type="EMBL" id="LT629740">
    <property type="protein sequence ID" value="SDT56699.1"/>
    <property type="molecule type" value="Genomic_DNA"/>
</dbReference>
<organism evidence="3 4">
    <name type="scientific">Mucilaginibacter mallensis</name>
    <dbReference type="NCBI Taxonomy" id="652787"/>
    <lineage>
        <taxon>Bacteria</taxon>
        <taxon>Pseudomonadati</taxon>
        <taxon>Bacteroidota</taxon>
        <taxon>Sphingobacteriia</taxon>
        <taxon>Sphingobacteriales</taxon>
        <taxon>Sphingobacteriaceae</taxon>
        <taxon>Mucilaginibacter</taxon>
    </lineage>
</organism>
<proteinExistence type="predicted"/>
<dbReference type="Proteomes" id="UP000199679">
    <property type="component" value="Chromosome I"/>
</dbReference>
<evidence type="ECO:0000256" key="1">
    <source>
        <dbReference type="SAM" id="MobiDB-lite"/>
    </source>
</evidence>
<dbReference type="PROSITE" id="PS51257">
    <property type="entry name" value="PROKAR_LIPOPROTEIN"/>
    <property type="match status" value="1"/>
</dbReference>
<feature type="region of interest" description="Disordered" evidence="1">
    <location>
        <begin position="45"/>
        <end position="67"/>
    </location>
</feature>
<sequence length="479" mass="53861">MYKNVLNQRMIALFLLFSSCFLAVTGRAQSIESNSPQFLANAAVKSGNNQGSTDNQQIVTSKAAEPDTSWHPQRRLWGYAFGDAYYDAHSPALTSTLGKENNYYQTPTYRNAFQFRRIYLGYDYDINPKFRAEVLLASEPNENTTPTSATSSVVGGDNLADGRMAFYIKNFNLRVREVWAGTDFVIGEMSTPGFSLNEPGTNAPTTLSEVTWSYRSVERTLSDFHRNNAYDVGAALQGTFDPKTKNFGYVFMVGDNTTSSLTTVYNPNSTLSAINPNPNTGFFKIFYGDLWAKFLNQHLYVDLYADYLKTSSTQASTAIADGTLGPQAHNMFKVFAAYTTPSFTFGVEAYTQNFTNGVTDNTTKEAAKATVNAISLWLRGTVVKNKWSYFARFDSYNPDTKFIAADNYTVNTNYTSYDPTVKEQFYTAGLDYTPVKNIHVEPNVWLTRYKDQYDAATKGYLPDDHTLVYRMTFFYVFGK</sequence>
<feature type="signal peptide" evidence="2">
    <location>
        <begin position="1"/>
        <end position="23"/>
    </location>
</feature>
<keyword evidence="2" id="KW-0732">Signal</keyword>
<feature type="compositionally biased region" description="Polar residues" evidence="1">
    <location>
        <begin position="46"/>
        <end position="60"/>
    </location>
</feature>
<evidence type="ECO:0000313" key="3">
    <source>
        <dbReference type="EMBL" id="SDT56699.1"/>
    </source>
</evidence>
<keyword evidence="4" id="KW-1185">Reference proteome</keyword>
<name>A0A1H2BFL5_MUCMA</name>
<dbReference type="AlphaFoldDB" id="A0A1H2BFL5"/>
<dbReference type="STRING" id="652787.SAMN05216490_4079"/>
<gene>
    <name evidence="3" type="ORF">SAMN05216490_4079</name>
</gene>
<evidence type="ECO:0000256" key="2">
    <source>
        <dbReference type="SAM" id="SignalP"/>
    </source>
</evidence>